<dbReference type="CDD" id="cd22860">
    <property type="entry name" value="PDRG1"/>
    <property type="match status" value="1"/>
</dbReference>
<dbReference type="GO" id="GO:0005737">
    <property type="term" value="C:cytoplasm"/>
    <property type="evidence" value="ECO:0007669"/>
    <property type="project" value="UniProtKB-SubCell"/>
</dbReference>
<evidence type="ECO:0000256" key="4">
    <source>
        <dbReference type="SAM" id="Coils"/>
    </source>
</evidence>
<dbReference type="PANTHER" id="PTHR21162">
    <property type="entry name" value="P53 AND DNA DAMAGE-REGULATED PROTEIN"/>
    <property type="match status" value="1"/>
</dbReference>
<accession>A0A9W8ARA9</accession>
<keyword evidence="4" id="KW-0175">Coiled coil</keyword>
<evidence type="ECO:0000313" key="6">
    <source>
        <dbReference type="Proteomes" id="UP001150925"/>
    </source>
</evidence>
<dbReference type="Proteomes" id="UP001150925">
    <property type="component" value="Unassembled WGS sequence"/>
</dbReference>
<keyword evidence="3" id="KW-0143">Chaperone</keyword>
<reference evidence="5" key="1">
    <citation type="submission" date="2022-07" db="EMBL/GenBank/DDBJ databases">
        <title>Phylogenomic reconstructions and comparative analyses of Kickxellomycotina fungi.</title>
        <authorList>
            <person name="Reynolds N.K."/>
            <person name="Stajich J.E."/>
            <person name="Barry K."/>
            <person name="Grigoriev I.V."/>
            <person name="Crous P."/>
            <person name="Smith M.E."/>
        </authorList>
    </citation>
    <scope>NUCLEOTIDE SEQUENCE</scope>
    <source>
        <strain evidence="5">RSA 1196</strain>
    </source>
</reference>
<sequence>MDFIDEQAQKEVLGENILTDRQLIIDYDRRRNGNREALRALKNTTDTKSWVSLGDMFIRLPNTSATTMVKEVDNERLVQEVEEVRERILRNTQKLEEMEGSETQHHKEGTFLKSFDLKPITAAELYNIDSSRD</sequence>
<gene>
    <name evidence="5" type="ORF">IWQ62_002000</name>
</gene>
<dbReference type="InterPro" id="IPR030482">
    <property type="entry name" value="PDRG1"/>
</dbReference>
<dbReference type="OrthoDB" id="20282at2759"/>
<keyword evidence="2" id="KW-0963">Cytoplasm</keyword>
<feature type="coiled-coil region" evidence="4">
    <location>
        <begin position="74"/>
        <end position="101"/>
    </location>
</feature>
<name>A0A9W8ARA9_9FUNG</name>
<organism evidence="5 6">
    <name type="scientific">Dispira parvispora</name>
    <dbReference type="NCBI Taxonomy" id="1520584"/>
    <lineage>
        <taxon>Eukaryota</taxon>
        <taxon>Fungi</taxon>
        <taxon>Fungi incertae sedis</taxon>
        <taxon>Zoopagomycota</taxon>
        <taxon>Kickxellomycotina</taxon>
        <taxon>Dimargaritomycetes</taxon>
        <taxon>Dimargaritales</taxon>
        <taxon>Dimargaritaceae</taxon>
        <taxon>Dispira</taxon>
    </lineage>
</organism>
<evidence type="ECO:0000256" key="3">
    <source>
        <dbReference type="ARBA" id="ARBA00023186"/>
    </source>
</evidence>
<dbReference type="AlphaFoldDB" id="A0A9W8ARA9"/>
<evidence type="ECO:0000313" key="5">
    <source>
        <dbReference type="EMBL" id="KAJ1967206.1"/>
    </source>
</evidence>
<comment type="caution">
    <text evidence="5">The sequence shown here is derived from an EMBL/GenBank/DDBJ whole genome shotgun (WGS) entry which is preliminary data.</text>
</comment>
<dbReference type="PANTHER" id="PTHR21162:SF0">
    <property type="entry name" value="P53 AND DNA DAMAGE-REGULATED PROTEIN 1"/>
    <property type="match status" value="1"/>
</dbReference>
<evidence type="ECO:0008006" key="7">
    <source>
        <dbReference type="Google" id="ProtNLM"/>
    </source>
</evidence>
<evidence type="ECO:0000256" key="2">
    <source>
        <dbReference type="ARBA" id="ARBA00022490"/>
    </source>
</evidence>
<dbReference type="EMBL" id="JANBPY010000376">
    <property type="protein sequence ID" value="KAJ1967206.1"/>
    <property type="molecule type" value="Genomic_DNA"/>
</dbReference>
<evidence type="ECO:0000256" key="1">
    <source>
        <dbReference type="ARBA" id="ARBA00004496"/>
    </source>
</evidence>
<protein>
    <recommendedName>
        <fullName evidence="7">P53 and DNA damage-regulated protein 1</fullName>
    </recommendedName>
</protein>
<proteinExistence type="predicted"/>
<keyword evidence="6" id="KW-1185">Reference proteome</keyword>
<comment type="subcellular location">
    <subcellularLocation>
        <location evidence="1">Cytoplasm</location>
    </subcellularLocation>
</comment>